<keyword evidence="1" id="KW-0175">Coiled coil</keyword>
<dbReference type="AlphaFoldDB" id="A0AA86PUR4"/>
<keyword evidence="5" id="KW-1185">Reference proteome</keyword>
<reference evidence="3" key="1">
    <citation type="submission" date="2023-06" db="EMBL/GenBank/DDBJ databases">
        <authorList>
            <person name="Kurt Z."/>
        </authorList>
    </citation>
    <scope>NUCLEOTIDE SEQUENCE</scope>
</reference>
<feature type="coiled-coil region" evidence="1">
    <location>
        <begin position="432"/>
        <end position="585"/>
    </location>
</feature>
<evidence type="ECO:0000313" key="4">
    <source>
        <dbReference type="EMBL" id="CAL6066561.1"/>
    </source>
</evidence>
<name>A0AA86PUR4_9EUKA</name>
<evidence type="ECO:0000313" key="5">
    <source>
        <dbReference type="Proteomes" id="UP001642409"/>
    </source>
</evidence>
<proteinExistence type="predicted"/>
<evidence type="ECO:0000256" key="2">
    <source>
        <dbReference type="SAM" id="MobiDB-lite"/>
    </source>
</evidence>
<comment type="caution">
    <text evidence="3">The sequence shown here is derived from an EMBL/GenBank/DDBJ whole genome shotgun (WGS) entry which is preliminary data.</text>
</comment>
<dbReference type="EMBL" id="CATOUU010000728">
    <property type="protein sequence ID" value="CAI9944512.1"/>
    <property type="molecule type" value="Genomic_DNA"/>
</dbReference>
<organism evidence="3">
    <name type="scientific">Hexamita inflata</name>
    <dbReference type="NCBI Taxonomy" id="28002"/>
    <lineage>
        <taxon>Eukaryota</taxon>
        <taxon>Metamonada</taxon>
        <taxon>Diplomonadida</taxon>
        <taxon>Hexamitidae</taxon>
        <taxon>Hexamitinae</taxon>
        <taxon>Hexamita</taxon>
    </lineage>
</organism>
<protein>
    <submittedName>
        <fullName evidence="4">Hypothetical_protein</fullName>
    </submittedName>
</protein>
<reference evidence="4 5" key="2">
    <citation type="submission" date="2024-07" db="EMBL/GenBank/DDBJ databases">
        <authorList>
            <person name="Akdeniz Z."/>
        </authorList>
    </citation>
    <scope>NUCLEOTIDE SEQUENCE [LARGE SCALE GENOMIC DNA]</scope>
</reference>
<evidence type="ECO:0000313" key="3">
    <source>
        <dbReference type="EMBL" id="CAI9944512.1"/>
    </source>
</evidence>
<sequence length="599" mass="69310">MQSIIRSNTSSGTNPATGSNADKNNVERVFVRLSPHSQYYQFNLSNDNGFQKLTTSFFADCNVTYGCSCVCHTIQPGLKTVIVLNCKFIKQSNYSIAVFKGANPQIHIDTIDDSCRVFTAAEKAAGRSVTELTLKVLCDQLKIIQIPDTEKTELILGFVQRRKISNEEALSAICSAGMDYSNFVEKKGLTTEQVIAAMCVSGINYSDFIKQKGLTNNQVLIILMKSGTDISSFAAQHKISSQQILDIISQSDLQIEEKIKILQSYSKVELESEHSKFNSTLIKREYEIVNERIIEFVNNRTYELELQLSFKQTMHDQWRDNCYATAAENKQLKERIFELEQQLIDEQSKNSQTLDQKAQMQSQELTKSKLEIESMKIQYAKDLQEQYAKYKTEIVKLQKDIQSDKENQQQLDDLKNTQHVYEQQIDVNDTIANQLQQECNILKQQLIDEKQDHDAQYTKLCEIMTEQQQRKTQRIKELQKQLNEEKTQRLQHFQLISQKQLETAKLQETNVSQLSSRIQQQEQENLTLQNNLSALKEQIEKLNIYEYQQTIERQNRQLDENIIHIKQLTTELENVNEKLIEYKQINEAVVLFKKISVSQ</sequence>
<evidence type="ECO:0000256" key="1">
    <source>
        <dbReference type="SAM" id="Coils"/>
    </source>
</evidence>
<dbReference type="EMBL" id="CAXDID020000262">
    <property type="protein sequence ID" value="CAL6066561.1"/>
    <property type="molecule type" value="Genomic_DNA"/>
</dbReference>
<accession>A0AA86PUR4</accession>
<dbReference type="Proteomes" id="UP001642409">
    <property type="component" value="Unassembled WGS sequence"/>
</dbReference>
<feature type="region of interest" description="Disordered" evidence="2">
    <location>
        <begin position="1"/>
        <end position="22"/>
    </location>
</feature>
<feature type="coiled-coil region" evidence="1">
    <location>
        <begin position="380"/>
        <end position="407"/>
    </location>
</feature>
<gene>
    <name evidence="3" type="ORF">HINF_LOCUS32157</name>
    <name evidence="4" type="ORF">HINF_LOCUS52472</name>
</gene>